<gene>
    <name evidence="2" type="ORF">HSBAA_63450</name>
</gene>
<evidence type="ECO:0000313" key="2">
    <source>
        <dbReference type="EMBL" id="BBI65039.1"/>
    </source>
</evidence>
<reference evidence="2 3" key="1">
    <citation type="journal article" date="2019" name="Microbiol. Resour. Announc.">
        <title>Complete Genome Sequence of Halomonas sulfidaeris Strain Esulfide1 Isolated from a Metal Sulfide Rock at a Depth of 2,200 Meters, Obtained Using Nanopore Sequencing.</title>
        <authorList>
            <person name="Saito M."/>
            <person name="Nishigata A."/>
            <person name="Galipon J."/>
            <person name="Arakawa K."/>
        </authorList>
    </citation>
    <scope>NUCLEOTIDE SEQUENCE [LARGE SCALE GENOMIC DNA]</scope>
    <source>
        <strain evidence="2 3">ATCC BAA-803</strain>
    </source>
</reference>
<name>A0A455ULA6_9GAMM</name>
<feature type="region of interest" description="Disordered" evidence="1">
    <location>
        <begin position="40"/>
        <end position="71"/>
    </location>
</feature>
<accession>A0A455ULA6</accession>
<dbReference type="KEGG" id="hsr:HSBAA_63450"/>
<feature type="compositionally biased region" description="Acidic residues" evidence="1">
    <location>
        <begin position="40"/>
        <end position="49"/>
    </location>
</feature>
<organism evidence="2 3">
    <name type="scientific">Vreelandella sulfidaeris</name>
    <dbReference type="NCBI Taxonomy" id="115553"/>
    <lineage>
        <taxon>Bacteria</taxon>
        <taxon>Pseudomonadati</taxon>
        <taxon>Pseudomonadota</taxon>
        <taxon>Gammaproteobacteria</taxon>
        <taxon>Oceanospirillales</taxon>
        <taxon>Halomonadaceae</taxon>
        <taxon>Vreelandella</taxon>
    </lineage>
</organism>
<proteinExistence type="predicted"/>
<dbReference type="Proteomes" id="UP000320231">
    <property type="component" value="Chromosome"/>
</dbReference>
<protein>
    <submittedName>
        <fullName evidence="2">Uncharacterized protein</fullName>
    </submittedName>
</protein>
<evidence type="ECO:0000256" key="1">
    <source>
        <dbReference type="SAM" id="MobiDB-lite"/>
    </source>
</evidence>
<evidence type="ECO:0000313" key="3">
    <source>
        <dbReference type="Proteomes" id="UP000320231"/>
    </source>
</evidence>
<sequence>MEDSAVFAEIVAPLVKQLAHFYEPNQTSHPRIKTSVALEDDDVEEDVSEQADLTQPGLTEELAERDDQNNTMPCSHVLGMKLNPLATGCSARILKPLSNSISLTNGALSSLPTVYKDVFSG</sequence>
<dbReference type="AlphaFoldDB" id="A0A455ULA6"/>
<dbReference type="EMBL" id="AP019514">
    <property type="protein sequence ID" value="BBI65039.1"/>
    <property type="molecule type" value="Genomic_DNA"/>
</dbReference>